<dbReference type="AlphaFoldDB" id="A0A7T2S4L7"/>
<organism evidence="2 3">
    <name type="scientific">Delftia acidovorans</name>
    <name type="common">Pseudomonas acidovorans</name>
    <name type="synonym">Comamonas acidovorans</name>
    <dbReference type="NCBI Taxonomy" id="80866"/>
    <lineage>
        <taxon>Bacteria</taxon>
        <taxon>Pseudomonadati</taxon>
        <taxon>Pseudomonadota</taxon>
        <taxon>Betaproteobacteria</taxon>
        <taxon>Burkholderiales</taxon>
        <taxon>Comamonadaceae</taxon>
        <taxon>Delftia</taxon>
    </lineage>
</organism>
<dbReference type="SUPFAM" id="SSF88723">
    <property type="entry name" value="PIN domain-like"/>
    <property type="match status" value="1"/>
</dbReference>
<evidence type="ECO:0000259" key="1">
    <source>
        <dbReference type="SMART" id="SM00670"/>
    </source>
</evidence>
<gene>
    <name evidence="2" type="ORF">I6G66_01850</name>
</gene>
<dbReference type="NCBIfam" id="TIGR00305">
    <property type="entry name" value="putative toxin-antitoxin system toxin component, PIN family"/>
    <property type="match status" value="1"/>
</dbReference>
<dbReference type="InterPro" id="IPR002850">
    <property type="entry name" value="PIN_toxin-like"/>
</dbReference>
<name>A0A7T2S4L7_DELAC</name>
<evidence type="ECO:0000313" key="2">
    <source>
        <dbReference type="EMBL" id="QPS08826.1"/>
    </source>
</evidence>
<sequence length="139" mass="15743">MRTDLRLMIDTNLWISRLLMPTGMAAKSVDQALGCATVSMSQQTLAELSEVLLRPKFDRYVSREDRRRFLLLLDGVVRRISVTRQVSVCRDPKDDKFLDVALNGGAQMIVTGDQDLLVLHPFQGIEILKPADFLDRVAR</sequence>
<reference evidence="2 3" key="1">
    <citation type="submission" date="2020-12" db="EMBL/GenBank/DDBJ databases">
        <title>FDA dAtabase for Regulatory Grade micrObial Sequences (FDA-ARGOS): Supporting development and validation of Infectious Disease Dx tests.</title>
        <authorList>
            <person name="Sproer C."/>
            <person name="Gronow S."/>
            <person name="Severitt S."/>
            <person name="Schroder I."/>
            <person name="Tallon L."/>
            <person name="Sadzewicz L."/>
            <person name="Zhao X."/>
            <person name="Boylan J."/>
            <person name="Ott S."/>
            <person name="Bowen H."/>
            <person name="Vavikolanu K."/>
            <person name="Mehta A."/>
            <person name="Aluvathingal J."/>
            <person name="Nadendla S."/>
            <person name="Lowell S."/>
            <person name="Myers T."/>
            <person name="Yan Y."/>
            <person name="Sichtig H."/>
        </authorList>
    </citation>
    <scope>NUCLEOTIDE SEQUENCE [LARGE SCALE GENOMIC DNA]</scope>
    <source>
        <strain evidence="2 3">FDAARGOS_909</strain>
    </source>
</reference>
<dbReference type="Pfam" id="PF13470">
    <property type="entry name" value="PIN_3"/>
    <property type="match status" value="1"/>
</dbReference>
<dbReference type="EMBL" id="CP065668">
    <property type="protein sequence ID" value="QPS08826.1"/>
    <property type="molecule type" value="Genomic_DNA"/>
</dbReference>
<evidence type="ECO:0000313" key="3">
    <source>
        <dbReference type="Proteomes" id="UP000594778"/>
    </source>
</evidence>
<accession>A0A7T2S4L7</accession>
<dbReference type="Proteomes" id="UP000594778">
    <property type="component" value="Chromosome"/>
</dbReference>
<protein>
    <submittedName>
        <fullName evidence="2">Putative toxin-antitoxin system toxin component, PIN family</fullName>
    </submittedName>
</protein>
<dbReference type="PANTHER" id="PTHR34610:SF3">
    <property type="entry name" value="SSL7007 PROTEIN"/>
    <property type="match status" value="1"/>
</dbReference>
<dbReference type="SMART" id="SM00670">
    <property type="entry name" value="PINc"/>
    <property type="match status" value="1"/>
</dbReference>
<dbReference type="InterPro" id="IPR002716">
    <property type="entry name" value="PIN_dom"/>
</dbReference>
<feature type="domain" description="PIN" evidence="1">
    <location>
        <begin position="5"/>
        <end position="118"/>
    </location>
</feature>
<dbReference type="InterPro" id="IPR029060">
    <property type="entry name" value="PIN-like_dom_sf"/>
</dbReference>
<dbReference type="PANTHER" id="PTHR34610">
    <property type="entry name" value="SSL7007 PROTEIN"/>
    <property type="match status" value="1"/>
</dbReference>
<proteinExistence type="predicted"/>